<dbReference type="PANTHER" id="PTHR33452:SF1">
    <property type="entry name" value="INNER MEMBRANE PROTEIN YPHA-RELATED"/>
    <property type="match status" value="1"/>
</dbReference>
<keyword evidence="3" id="KW-1003">Cell membrane</keyword>
<protein>
    <submittedName>
        <fullName evidence="8">Oxidoreductase</fullName>
    </submittedName>
</protein>
<dbReference type="Pfam" id="PF07681">
    <property type="entry name" value="DoxX"/>
    <property type="match status" value="1"/>
</dbReference>
<accession>A0A081NZP3</accession>
<feature type="transmembrane region" description="Helical" evidence="7">
    <location>
        <begin position="7"/>
        <end position="25"/>
    </location>
</feature>
<keyword evidence="5 7" id="KW-1133">Transmembrane helix</keyword>
<evidence type="ECO:0000313" key="8">
    <source>
        <dbReference type="EMBL" id="KEQ23916.1"/>
    </source>
</evidence>
<comment type="caution">
    <text evidence="8">The sequence shown here is derived from an EMBL/GenBank/DDBJ whole genome shotgun (WGS) entry which is preliminary data.</text>
</comment>
<dbReference type="eggNOG" id="COG2259">
    <property type="taxonomic scope" value="Bacteria"/>
</dbReference>
<reference evidence="8 9" key="1">
    <citation type="submission" date="2014-06" db="EMBL/GenBank/DDBJ databases">
        <title>Draft genome sequence of Paenibacillus sp. MSt1.</title>
        <authorList>
            <person name="Aw Y.K."/>
            <person name="Ong K.S."/>
            <person name="Gan H.M."/>
            <person name="Lee S.M."/>
        </authorList>
    </citation>
    <scope>NUCLEOTIDE SEQUENCE [LARGE SCALE GENOMIC DNA]</scope>
    <source>
        <strain evidence="8 9">MSt1</strain>
    </source>
</reference>
<evidence type="ECO:0000256" key="1">
    <source>
        <dbReference type="ARBA" id="ARBA00004651"/>
    </source>
</evidence>
<keyword evidence="4 7" id="KW-0812">Transmembrane</keyword>
<dbReference type="PANTHER" id="PTHR33452">
    <property type="entry name" value="OXIDOREDUCTASE CATD-RELATED"/>
    <property type="match status" value="1"/>
</dbReference>
<dbReference type="GO" id="GO:0005886">
    <property type="term" value="C:plasma membrane"/>
    <property type="evidence" value="ECO:0007669"/>
    <property type="project" value="UniProtKB-SubCell"/>
</dbReference>
<sequence length="134" mass="14089">MTTFSELGALIVRIVLGVTFLLHGLQKFQSGIDKAAGFFQSVGLPGFLAYAVGGIELIGGICMILGLGVRVFGALFSIIMLGAILTVKMSQGFIGGYEFDLALFAMSLHLLISGNRVLAVDSLFRKRSAEGASA</sequence>
<evidence type="ECO:0000256" key="6">
    <source>
        <dbReference type="ARBA" id="ARBA00023136"/>
    </source>
</evidence>
<keyword evidence="6 7" id="KW-0472">Membrane</keyword>
<dbReference type="Proteomes" id="UP000028123">
    <property type="component" value="Unassembled WGS sequence"/>
</dbReference>
<evidence type="ECO:0000256" key="5">
    <source>
        <dbReference type="ARBA" id="ARBA00022989"/>
    </source>
</evidence>
<feature type="transmembrane region" description="Helical" evidence="7">
    <location>
        <begin position="37"/>
        <end position="55"/>
    </location>
</feature>
<name>A0A081NZP3_9BACL</name>
<evidence type="ECO:0000256" key="3">
    <source>
        <dbReference type="ARBA" id="ARBA00022475"/>
    </source>
</evidence>
<evidence type="ECO:0000313" key="9">
    <source>
        <dbReference type="Proteomes" id="UP000028123"/>
    </source>
</evidence>
<feature type="transmembrane region" description="Helical" evidence="7">
    <location>
        <begin position="99"/>
        <end position="118"/>
    </location>
</feature>
<comment type="similarity">
    <text evidence="2">Belongs to the DoxX family.</text>
</comment>
<dbReference type="RefSeq" id="WP_036686872.1">
    <property type="nucleotide sequence ID" value="NZ_JNVM01000018.1"/>
</dbReference>
<evidence type="ECO:0000256" key="7">
    <source>
        <dbReference type="SAM" id="Phobius"/>
    </source>
</evidence>
<dbReference type="InterPro" id="IPR032808">
    <property type="entry name" value="DoxX"/>
</dbReference>
<evidence type="ECO:0000256" key="2">
    <source>
        <dbReference type="ARBA" id="ARBA00006679"/>
    </source>
</evidence>
<proteinExistence type="inferred from homology"/>
<evidence type="ECO:0000256" key="4">
    <source>
        <dbReference type="ARBA" id="ARBA00022692"/>
    </source>
</evidence>
<dbReference type="OrthoDB" id="886570at2"/>
<dbReference type="EMBL" id="JNVM01000018">
    <property type="protein sequence ID" value="KEQ23916.1"/>
    <property type="molecule type" value="Genomic_DNA"/>
</dbReference>
<dbReference type="InterPro" id="IPR051907">
    <property type="entry name" value="DoxX-like_oxidoreductase"/>
</dbReference>
<dbReference type="AlphaFoldDB" id="A0A081NZP3"/>
<organism evidence="8 9">
    <name type="scientific">Paenibacillus tyrfis</name>
    <dbReference type="NCBI Taxonomy" id="1501230"/>
    <lineage>
        <taxon>Bacteria</taxon>
        <taxon>Bacillati</taxon>
        <taxon>Bacillota</taxon>
        <taxon>Bacilli</taxon>
        <taxon>Bacillales</taxon>
        <taxon>Paenibacillaceae</taxon>
        <taxon>Paenibacillus</taxon>
    </lineage>
</organism>
<comment type="subcellular location">
    <subcellularLocation>
        <location evidence="1">Cell membrane</location>
        <topology evidence="1">Multi-pass membrane protein</topology>
    </subcellularLocation>
</comment>
<keyword evidence="9" id="KW-1185">Reference proteome</keyword>
<feature type="transmembrane region" description="Helical" evidence="7">
    <location>
        <begin position="67"/>
        <end position="87"/>
    </location>
</feature>
<gene>
    <name evidence="8" type="ORF">ET33_11555</name>
</gene>